<evidence type="ECO:0000313" key="10">
    <source>
        <dbReference type="EMBL" id="QOY35775.1"/>
    </source>
</evidence>
<dbReference type="Pfam" id="PF13751">
    <property type="entry name" value="DDE_Tnp_1_6"/>
    <property type="match status" value="1"/>
</dbReference>
<dbReference type="OrthoDB" id="9774608at2"/>
<dbReference type="InterPro" id="IPR047629">
    <property type="entry name" value="IS1182_transpos"/>
</dbReference>
<dbReference type="KEGG" id="aia:AWH56_025650"/>
<dbReference type="EMBL" id="CP063356">
    <property type="protein sequence ID" value="QOY36753.1"/>
    <property type="molecule type" value="Genomic_DNA"/>
</dbReference>
<dbReference type="EMBL" id="CP063356">
    <property type="protein sequence ID" value="QOY35775.1"/>
    <property type="molecule type" value="Genomic_DNA"/>
</dbReference>
<feature type="domain" description="Transposase DDE" evidence="3">
    <location>
        <begin position="325"/>
        <end position="442"/>
    </location>
</feature>
<evidence type="ECO:0000256" key="1">
    <source>
        <dbReference type="SAM" id="MobiDB-lite"/>
    </source>
</evidence>
<dbReference type="KEGG" id="aia:AWH56_024480"/>
<evidence type="ECO:0000313" key="5">
    <source>
        <dbReference type="EMBL" id="OIJ22528.1"/>
    </source>
</evidence>
<dbReference type="KEGG" id="aia:AWH56_020775"/>
<evidence type="ECO:0000313" key="8">
    <source>
        <dbReference type="EMBL" id="QOY35053.1"/>
    </source>
</evidence>
<evidence type="ECO:0000313" key="17">
    <source>
        <dbReference type="EMBL" id="QOY37990.1"/>
    </source>
</evidence>
<evidence type="ECO:0000313" key="6">
    <source>
        <dbReference type="EMBL" id="OIJ22917.1"/>
    </source>
</evidence>
<evidence type="ECO:0000313" key="11">
    <source>
        <dbReference type="EMBL" id="QOY35792.1"/>
    </source>
</evidence>
<keyword evidence="18" id="KW-1185">Reference proteome</keyword>
<dbReference type="KEGG" id="aia:AWH56_020435"/>
<evidence type="ECO:0000313" key="7">
    <source>
        <dbReference type="EMBL" id="QOY34249.1"/>
    </source>
</evidence>
<dbReference type="KEGG" id="aia:AWH56_016115"/>
<evidence type="ECO:0000313" key="4">
    <source>
        <dbReference type="EMBL" id="OIJ04200.1"/>
    </source>
</evidence>
<dbReference type="KEGG" id="aia:AWH56_007820"/>
<dbReference type="EMBL" id="CP063356">
    <property type="protein sequence ID" value="QOY37493.1"/>
    <property type="molecule type" value="Genomic_DNA"/>
</dbReference>
<dbReference type="KEGG" id="aia:AWH56_009635"/>
<dbReference type="RefSeq" id="WP_071315856.1">
    <property type="nucleotide sequence ID" value="NZ_CP063356.2"/>
</dbReference>
<proteinExistence type="predicted"/>
<dbReference type="PANTHER" id="PTHR33408">
    <property type="entry name" value="TRANSPOSASE"/>
    <property type="match status" value="1"/>
</dbReference>
<feature type="compositionally biased region" description="Basic and acidic residues" evidence="1">
    <location>
        <begin position="192"/>
        <end position="207"/>
    </location>
</feature>
<gene>
    <name evidence="13" type="ORF">AWH56_003610</name>
    <name evidence="14" type="ORF">AWH56_007440</name>
    <name evidence="15" type="ORF">AWH56_007820</name>
    <name evidence="16" type="ORF">AWH56_009635</name>
    <name evidence="17" type="ORF">AWH56_010725</name>
    <name evidence="7" type="ORF">AWH56_016115</name>
    <name evidence="8" type="ORF">AWH56_020435</name>
    <name evidence="9" type="ORF">AWH56_020775</name>
    <name evidence="10" type="ORF">AWH56_024480</name>
    <name evidence="11" type="ORF">AWH56_024570</name>
    <name evidence="12" type="ORF">AWH56_025650</name>
    <name evidence="6" type="ORF">AWH56_03780</name>
    <name evidence="5" type="ORF">AWH56_05805</name>
    <name evidence="4" type="ORF">AWH56_23410</name>
</gene>
<feature type="region of interest" description="Disordered" evidence="1">
    <location>
        <begin position="182"/>
        <end position="213"/>
    </location>
</feature>
<protein>
    <submittedName>
        <fullName evidence="7">IS1182 family transposase</fullName>
    </submittedName>
    <submittedName>
        <fullName evidence="6">IS5 family transposase</fullName>
    </submittedName>
</protein>
<dbReference type="EMBL" id="CP063356">
    <property type="protein sequence ID" value="QOY37990.1"/>
    <property type="molecule type" value="Genomic_DNA"/>
</dbReference>
<evidence type="ECO:0000313" key="16">
    <source>
        <dbReference type="EMBL" id="QOY37801.1"/>
    </source>
</evidence>
<dbReference type="Pfam" id="PF05598">
    <property type="entry name" value="DUF772"/>
    <property type="match status" value="1"/>
</dbReference>
<dbReference type="AlphaFoldDB" id="A0A1S2MG80"/>
<evidence type="ECO:0000259" key="3">
    <source>
        <dbReference type="Pfam" id="PF13751"/>
    </source>
</evidence>
<dbReference type="EMBL" id="CP063356">
    <property type="protein sequence ID" value="QOY35109.1"/>
    <property type="molecule type" value="Genomic_DNA"/>
</dbReference>
<dbReference type="EMBL" id="LQXD01000055">
    <property type="protein sequence ID" value="OIJ22528.1"/>
    <property type="molecule type" value="Genomic_DNA"/>
</dbReference>
<dbReference type="EMBL" id="LQXD01000015">
    <property type="protein sequence ID" value="OIJ22917.1"/>
    <property type="molecule type" value="Genomic_DNA"/>
</dbReference>
<evidence type="ECO:0000259" key="2">
    <source>
        <dbReference type="Pfam" id="PF05598"/>
    </source>
</evidence>
<evidence type="ECO:0000313" key="15">
    <source>
        <dbReference type="EMBL" id="QOY37493.1"/>
    </source>
</evidence>
<feature type="domain" description="Transposase InsH N-terminal" evidence="2">
    <location>
        <begin position="16"/>
        <end position="113"/>
    </location>
</feature>
<reference evidence="7" key="4">
    <citation type="submission" date="2020-10" db="EMBL/GenBank/DDBJ databases">
        <authorList>
            <person name="Bassil N.M."/>
            <person name="Lloyd J.R."/>
        </authorList>
    </citation>
    <scope>NUCLEOTIDE SEQUENCE</scope>
    <source>
        <strain evidence="7">NB2006</strain>
    </source>
</reference>
<evidence type="ECO:0000313" key="12">
    <source>
        <dbReference type="EMBL" id="QOY35990.1"/>
    </source>
</evidence>
<dbReference type="KEGG" id="aia:AWH56_010725"/>
<accession>A0A1S2MG80</accession>
<dbReference type="EMBL" id="CP063356">
    <property type="protein sequence ID" value="QOY34249.1"/>
    <property type="molecule type" value="Genomic_DNA"/>
</dbReference>
<dbReference type="NCBIfam" id="NF033551">
    <property type="entry name" value="transpos_IS1182"/>
    <property type="match status" value="1"/>
</dbReference>
<evidence type="ECO:0000313" key="9">
    <source>
        <dbReference type="EMBL" id="QOY35109.1"/>
    </source>
</evidence>
<dbReference type="KEGG" id="aia:AWH56_003610"/>
<reference evidence="7 18" key="2">
    <citation type="journal article" date="2017" name="Genome Announc.">
        <title>Draft Genome Sequences of Four Alkaliphilic Bacteria Belonging to the Anaerobacillus Genus.</title>
        <authorList>
            <person name="Bassil N.M."/>
            <person name="Lloyd J.R."/>
        </authorList>
    </citation>
    <scope>NUCLEOTIDE SEQUENCE [LARGE SCALE GENOMIC DNA]</scope>
    <source>
        <strain evidence="7 18">NB2006</strain>
    </source>
</reference>
<dbReference type="KEGG" id="aia:AWH56_024570"/>
<evidence type="ECO:0000313" key="14">
    <source>
        <dbReference type="EMBL" id="QOY37437.1"/>
    </source>
</evidence>
<dbReference type="KEGG" id="aia:AWH56_007440"/>
<evidence type="ECO:0000313" key="18">
    <source>
        <dbReference type="Proteomes" id="UP000180175"/>
    </source>
</evidence>
<organism evidence="6 18">
    <name type="scientific">Anaerobacillus isosaccharinicus</name>
    <dbReference type="NCBI Taxonomy" id="1532552"/>
    <lineage>
        <taxon>Bacteria</taxon>
        <taxon>Bacillati</taxon>
        <taxon>Bacillota</taxon>
        <taxon>Bacilli</taxon>
        <taxon>Bacillales</taxon>
        <taxon>Bacillaceae</taxon>
        <taxon>Anaerobacillus</taxon>
    </lineage>
</organism>
<evidence type="ECO:0000313" key="13">
    <source>
        <dbReference type="EMBL" id="QOY36753.1"/>
    </source>
</evidence>
<dbReference type="InterPro" id="IPR025668">
    <property type="entry name" value="Tnp_DDE_dom"/>
</dbReference>
<dbReference type="EMBL" id="CP063356">
    <property type="protein sequence ID" value="QOY37801.1"/>
    <property type="molecule type" value="Genomic_DNA"/>
</dbReference>
<dbReference type="EMBL" id="CP063356">
    <property type="protein sequence ID" value="QOY35990.1"/>
    <property type="molecule type" value="Genomic_DNA"/>
</dbReference>
<reference evidence="7 18" key="3">
    <citation type="journal article" date="2019" name="Int. J. Syst. Evol. Microbiol.">
        <title>Anaerobacillus isosaccharinicus sp. nov., an alkaliphilic bacterium which degrades isosaccharinic acid.</title>
        <authorList>
            <person name="Bassil N.M."/>
            <person name="Lloyd J.R."/>
        </authorList>
    </citation>
    <scope>NUCLEOTIDE SEQUENCE [LARGE SCALE GENOMIC DNA]</scope>
    <source>
        <strain evidence="7 18">NB2006</strain>
    </source>
</reference>
<reference evidence="6 18" key="1">
    <citation type="submission" date="2016-10" db="EMBL/GenBank/DDBJ databases">
        <title>Draft genome sequences of four alkaliphilic bacteria belonging to the Anaerobacillus genus.</title>
        <authorList>
            <person name="Bassil N.M."/>
            <person name="Lloyd J.R."/>
        </authorList>
    </citation>
    <scope>NUCLEOTIDE SEQUENCE [LARGE SCALE GENOMIC DNA]</scope>
    <source>
        <strain evidence="6 18">NB2006</strain>
    </source>
</reference>
<dbReference type="EMBL" id="CP063356">
    <property type="protein sequence ID" value="QOY35053.1"/>
    <property type="molecule type" value="Genomic_DNA"/>
</dbReference>
<dbReference type="EMBL" id="CP063356">
    <property type="protein sequence ID" value="QOY35792.1"/>
    <property type="molecule type" value="Genomic_DNA"/>
</dbReference>
<sequence length="450" mass="53176">MLKPRKEKQIEFEMVTIDQLVPEDHELRIIDKYIDFSFIYDKVKGYYCADNGRPPIDPVMLFKMMFIGYLYGIRSERRLEKEIQTNMAYRWFLGLGITERVPHHSTISFNRHKRFDGTSAFQDIFDEVVELAMKHRMVGGRVLFTDSTHLKANANKKKFVKKTVQSPTRTYIKELDAAIEESRREHGKKPLKAREEVSEEKEIKESTTDPESGYMYREGKPEGFFYLDHRTTDMKFNIITDVHVTPGNVHDSQPYIERLERQIERFGFKVEAAATDSGYYTAWICKKLEEMKIMGVIGYRRFHPTRGLFPKWKFKFDKETDTYACPNNQNLYYKTTSREGYQEYHSDPKQCKDCPLLSECTRSRNQKKVVTRHVWEESKELIRKNRLSDTGKMLYKKRKETVERSFADSKELHGLRYCRLRGREHVQEQALMTAAAQNIKKIANHLAKMA</sequence>
<dbReference type="EMBL" id="LQXD01000202">
    <property type="protein sequence ID" value="OIJ04200.1"/>
    <property type="molecule type" value="Genomic_DNA"/>
</dbReference>
<dbReference type="InterPro" id="IPR008490">
    <property type="entry name" value="Transposase_InsH_N"/>
</dbReference>
<dbReference type="Proteomes" id="UP000180175">
    <property type="component" value="Chromosome"/>
</dbReference>
<dbReference type="PANTHER" id="PTHR33408:SF2">
    <property type="entry name" value="TRANSPOSASE DDE DOMAIN-CONTAINING PROTEIN"/>
    <property type="match status" value="1"/>
</dbReference>
<name>A0A1S2MG80_9BACI</name>
<dbReference type="EMBL" id="CP063356">
    <property type="protein sequence ID" value="QOY37437.1"/>
    <property type="molecule type" value="Genomic_DNA"/>
</dbReference>